<evidence type="ECO:0000256" key="3">
    <source>
        <dbReference type="ARBA" id="ARBA00022989"/>
    </source>
</evidence>
<dbReference type="InterPro" id="IPR013057">
    <property type="entry name" value="AA_transpt_TM"/>
</dbReference>
<evidence type="ECO:0000259" key="7">
    <source>
        <dbReference type="Pfam" id="PF01490"/>
    </source>
</evidence>
<feature type="transmembrane region" description="Helical" evidence="6">
    <location>
        <begin position="646"/>
        <end position="672"/>
    </location>
</feature>
<comment type="subcellular location">
    <subcellularLocation>
        <location evidence="1">Membrane</location>
        <topology evidence="1">Multi-pass membrane protein</topology>
    </subcellularLocation>
</comment>
<keyword evidence="9" id="KW-1185">Reference proteome</keyword>
<evidence type="ECO:0000256" key="6">
    <source>
        <dbReference type="SAM" id="Phobius"/>
    </source>
</evidence>
<feature type="region of interest" description="Disordered" evidence="5">
    <location>
        <begin position="584"/>
        <end position="613"/>
    </location>
</feature>
<evidence type="ECO:0000256" key="2">
    <source>
        <dbReference type="ARBA" id="ARBA00022692"/>
    </source>
</evidence>
<dbReference type="Proteomes" id="UP000674318">
    <property type="component" value="Unassembled WGS sequence"/>
</dbReference>
<sequence>MQSFGSRSSLLVNDVRASQRRSFTSRISHRVALRLSFAGPPVEARSGTLTGTIINTLCSVIGAGVLSLPLALYFSSIVVGLTILLVLSAFAAFSVYCLVVGCDATGRYSLTEVVAFSLYPPQLWEEYISTQKASVDVASLQEASCSGRQQHSDGAATRTAVGQHRVQEEGRASDKKRGRGASQHIGDHGRHRHNPQEHACTDDCSAASFVVSPTSADAALRDEYARNEWRRRRCRRVVAMLMELVIFCSNYGALVVYSRVIADSMPPVVAYVTQTDGVLVSKHFWLVAGGIVFFILSCARNMEELKWTSLLGFLTIFYLVVLITFRYYTQQYYDYPHVDPRSHGELHWFVLSFGVLRAISAFSLAFSYHYNVPYFYKELQDRRPQSMMRSLLVAFPIIIGCYALTGIFGYWTFGDEVAARKVGGNIISNYPKTDLLMNIGRLGLFAHFACVFPVVSICTRRGLHRLSMIALTWSDQSALMMEAARASGAELTEAEMRGYMSTATGPSSAPALDSMNGGGHGDGVPPGENAPLLPRRVSSTPGYEGFGRSYPFHHADFPPDNDAESASFASTNFNAGAGLCGNSCQHPTHSEPARISQPDPEQPGTIDVDRDVGSPDQTTTLAIVIEAAILVCTTVMMAAVVPGIDFVIHLIGTLTSVFVVMVAPGMVGWCVFSPRGPFGSASAAAAAYEGEEGNSLDAAVSGACSRFRLIRLKRLMCLVSAGLGISLTCIGTTMIVYDTLWRVPLPVG</sequence>
<dbReference type="AlphaFoldDB" id="A0A836IA37"/>
<evidence type="ECO:0000256" key="4">
    <source>
        <dbReference type="ARBA" id="ARBA00023136"/>
    </source>
</evidence>
<feature type="transmembrane region" description="Helical" evidence="6">
    <location>
        <begin position="77"/>
        <end position="99"/>
    </location>
</feature>
<keyword evidence="3 6" id="KW-1133">Transmembrane helix</keyword>
<dbReference type="OrthoDB" id="438545at2759"/>
<feature type="region of interest" description="Disordered" evidence="5">
    <location>
        <begin position="502"/>
        <end position="531"/>
    </location>
</feature>
<feature type="compositionally biased region" description="Basic and acidic residues" evidence="5">
    <location>
        <begin position="165"/>
        <end position="175"/>
    </location>
</feature>
<keyword evidence="2 6" id="KW-0812">Transmembrane</keyword>
<feature type="transmembrane region" description="Helical" evidence="6">
    <location>
        <begin position="237"/>
        <end position="257"/>
    </location>
</feature>
<accession>A0A836IA37</accession>
<dbReference type="PANTHER" id="PTHR22950:SF682">
    <property type="entry name" value="TRANSMEMBRANE AMINO ACID TRANSPORTER FAMILY PROTEIN"/>
    <property type="match status" value="1"/>
</dbReference>
<evidence type="ECO:0000256" key="1">
    <source>
        <dbReference type="ARBA" id="ARBA00004141"/>
    </source>
</evidence>
<comment type="caution">
    <text evidence="8">The sequence shown here is derived from an EMBL/GenBank/DDBJ whole genome shotgun (WGS) entry which is preliminary data.</text>
</comment>
<dbReference type="GeneID" id="94286851"/>
<keyword evidence="4 6" id="KW-0472">Membrane</keyword>
<feature type="transmembrane region" description="Helical" evidence="6">
    <location>
        <begin position="310"/>
        <end position="328"/>
    </location>
</feature>
<dbReference type="Pfam" id="PF01490">
    <property type="entry name" value="Aa_trans"/>
    <property type="match status" value="1"/>
</dbReference>
<dbReference type="PANTHER" id="PTHR22950">
    <property type="entry name" value="AMINO ACID TRANSPORTER"/>
    <property type="match status" value="1"/>
</dbReference>
<evidence type="ECO:0000313" key="9">
    <source>
        <dbReference type="Proteomes" id="UP000674318"/>
    </source>
</evidence>
<feature type="transmembrane region" description="Helical" evidence="6">
    <location>
        <begin position="348"/>
        <end position="370"/>
    </location>
</feature>
<organism evidence="8 9">
    <name type="scientific">Porcisia hertigi</name>
    <dbReference type="NCBI Taxonomy" id="2761500"/>
    <lineage>
        <taxon>Eukaryota</taxon>
        <taxon>Discoba</taxon>
        <taxon>Euglenozoa</taxon>
        <taxon>Kinetoplastea</taxon>
        <taxon>Metakinetoplastina</taxon>
        <taxon>Trypanosomatida</taxon>
        <taxon>Trypanosomatidae</taxon>
        <taxon>Leishmaniinae</taxon>
        <taxon>Porcisia</taxon>
    </lineage>
</organism>
<proteinExistence type="predicted"/>
<reference evidence="8 9" key="1">
    <citation type="submission" date="2021-02" db="EMBL/GenBank/DDBJ databases">
        <title>Porcisia hertigi Genome sequencing and assembly.</title>
        <authorList>
            <person name="Almutairi H."/>
            <person name="Gatherer D."/>
        </authorList>
    </citation>
    <scope>NUCLEOTIDE SEQUENCE [LARGE SCALE GENOMIC DNA]</scope>
    <source>
        <strain evidence="8 9">C119</strain>
    </source>
</reference>
<feature type="transmembrane region" description="Helical" evidence="6">
    <location>
        <begin position="391"/>
        <end position="413"/>
    </location>
</feature>
<evidence type="ECO:0000256" key="5">
    <source>
        <dbReference type="SAM" id="MobiDB-lite"/>
    </source>
</evidence>
<feature type="transmembrane region" description="Helical" evidence="6">
    <location>
        <begin position="715"/>
        <end position="737"/>
    </location>
</feature>
<name>A0A836IA37_9TRYP</name>
<dbReference type="KEGG" id="phet:94286851"/>
<feature type="domain" description="Amino acid transporter transmembrane" evidence="7">
    <location>
        <begin position="239"/>
        <end position="669"/>
    </location>
</feature>
<dbReference type="GO" id="GO:0016020">
    <property type="term" value="C:membrane"/>
    <property type="evidence" value="ECO:0007669"/>
    <property type="project" value="UniProtKB-SubCell"/>
</dbReference>
<feature type="transmembrane region" description="Helical" evidence="6">
    <location>
        <begin position="439"/>
        <end position="458"/>
    </location>
</feature>
<feature type="transmembrane region" description="Helical" evidence="6">
    <location>
        <begin position="53"/>
        <end position="71"/>
    </location>
</feature>
<feature type="transmembrane region" description="Helical" evidence="6">
    <location>
        <begin position="620"/>
        <end position="640"/>
    </location>
</feature>
<gene>
    <name evidence="8" type="ORF">JKF63_00724</name>
</gene>
<evidence type="ECO:0000313" key="8">
    <source>
        <dbReference type="EMBL" id="KAG5490603.1"/>
    </source>
</evidence>
<dbReference type="RefSeq" id="XP_067752931.1">
    <property type="nucleotide sequence ID" value="XM_067896774.1"/>
</dbReference>
<protein>
    <recommendedName>
        <fullName evidence="7">Amino acid transporter transmembrane domain-containing protein</fullName>
    </recommendedName>
</protein>
<dbReference type="GO" id="GO:0015179">
    <property type="term" value="F:L-amino acid transmembrane transporter activity"/>
    <property type="evidence" value="ECO:0007669"/>
    <property type="project" value="TreeGrafter"/>
</dbReference>
<feature type="transmembrane region" description="Helical" evidence="6">
    <location>
        <begin position="277"/>
        <end position="298"/>
    </location>
</feature>
<dbReference type="EMBL" id="JAFJZO010000036">
    <property type="protein sequence ID" value="KAG5490603.1"/>
    <property type="molecule type" value="Genomic_DNA"/>
</dbReference>
<feature type="region of interest" description="Disordered" evidence="5">
    <location>
        <begin position="148"/>
        <end position="197"/>
    </location>
</feature>